<dbReference type="InterPro" id="IPR021329">
    <property type="entry name" value="DUF2938"/>
</dbReference>
<evidence type="ECO:0000256" key="1">
    <source>
        <dbReference type="SAM" id="Phobius"/>
    </source>
</evidence>
<keyword evidence="1" id="KW-0472">Membrane</keyword>
<feature type="transmembrane region" description="Helical" evidence="1">
    <location>
        <begin position="106"/>
        <end position="129"/>
    </location>
</feature>
<dbReference type="Proteomes" id="UP001364224">
    <property type="component" value="Unassembled WGS sequence"/>
</dbReference>
<keyword evidence="1" id="KW-0812">Transmembrane</keyword>
<dbReference type="Pfam" id="PF11158">
    <property type="entry name" value="DUF2938"/>
    <property type="match status" value="1"/>
</dbReference>
<feature type="transmembrane region" description="Helical" evidence="1">
    <location>
        <begin position="71"/>
        <end position="94"/>
    </location>
</feature>
<comment type="caution">
    <text evidence="2">The sequence shown here is derived from an EMBL/GenBank/DDBJ whole genome shotgun (WGS) entry which is preliminary data.</text>
</comment>
<keyword evidence="1" id="KW-1133">Transmembrane helix</keyword>
<protein>
    <recommendedName>
        <fullName evidence="4">DUF2938 domain-containing protein</fullName>
    </recommendedName>
</protein>
<sequence>MAEAADYLACIVLIGIGATAVMDLWSIARKWLFGVPALDYALVGRWLGHLARGRLRHDRIAASPPVWGERLIGWTAHYLIGIAFAAVLLAIWGLDWVRHPTIGPALIVGIGSVAAPFLLMQPGMGAGIAASRTPRPVAARLHSLTTHGIFGVGLYAAGWLTSLLNAFLQR</sequence>
<feature type="transmembrane region" description="Helical" evidence="1">
    <location>
        <begin position="7"/>
        <end position="28"/>
    </location>
</feature>
<reference evidence="2 3" key="1">
    <citation type="submission" date="2024-02" db="EMBL/GenBank/DDBJ databases">
        <title>Adaptive strategies in a cosmopolitan and abundant soil bacterium.</title>
        <authorList>
            <person name="Carini P."/>
        </authorList>
    </citation>
    <scope>NUCLEOTIDE SEQUENCE [LARGE SCALE GENOMIC DNA]</scope>
    <source>
        <strain evidence="2 3">AZCC 1608</strain>
    </source>
</reference>
<organism evidence="2 3">
    <name type="scientific">Bradyrhizobium algeriense</name>
    <dbReference type="NCBI Taxonomy" id="634784"/>
    <lineage>
        <taxon>Bacteria</taxon>
        <taxon>Pseudomonadati</taxon>
        <taxon>Pseudomonadota</taxon>
        <taxon>Alphaproteobacteria</taxon>
        <taxon>Hyphomicrobiales</taxon>
        <taxon>Nitrobacteraceae</taxon>
        <taxon>Bradyrhizobium</taxon>
    </lineage>
</organism>
<gene>
    <name evidence="2" type="ORF">V1286_007501</name>
</gene>
<dbReference type="EMBL" id="JAZHRV010000001">
    <property type="protein sequence ID" value="MEH2559972.1"/>
    <property type="molecule type" value="Genomic_DNA"/>
</dbReference>
<feature type="transmembrane region" description="Helical" evidence="1">
    <location>
        <begin position="149"/>
        <end position="168"/>
    </location>
</feature>
<keyword evidence="3" id="KW-1185">Reference proteome</keyword>
<evidence type="ECO:0000313" key="2">
    <source>
        <dbReference type="EMBL" id="MEH2559972.1"/>
    </source>
</evidence>
<dbReference type="RefSeq" id="WP_334488635.1">
    <property type="nucleotide sequence ID" value="NZ_JAZHRV010000001.1"/>
</dbReference>
<evidence type="ECO:0000313" key="3">
    <source>
        <dbReference type="Proteomes" id="UP001364224"/>
    </source>
</evidence>
<evidence type="ECO:0008006" key="4">
    <source>
        <dbReference type="Google" id="ProtNLM"/>
    </source>
</evidence>
<accession>A0ABU8BPE9</accession>
<name>A0ABU8BPE9_9BRAD</name>
<proteinExistence type="predicted"/>